<dbReference type="InterPro" id="IPR000889">
    <property type="entry name" value="Glutathione_peroxidase"/>
</dbReference>
<gene>
    <name evidence="7" type="primary">LOC112282137</name>
    <name evidence="6" type="ORF">PHYPA_007628</name>
</gene>
<evidence type="ECO:0000256" key="1">
    <source>
        <dbReference type="ARBA" id="ARBA00006926"/>
    </source>
</evidence>
<dbReference type="SUPFAM" id="SSF52833">
    <property type="entry name" value="Thioredoxin-like"/>
    <property type="match status" value="1"/>
</dbReference>
<dbReference type="AlphaFoldDB" id="A0A2K1KJL9"/>
<dbReference type="STRING" id="3218.A0A2K1KJL9"/>
<evidence type="ECO:0000313" key="6">
    <source>
        <dbReference type="EMBL" id="PNR53953.1"/>
    </source>
</evidence>
<keyword evidence="3 5" id="KW-0560">Oxidoreductase</keyword>
<organism evidence="6">
    <name type="scientific">Physcomitrium patens</name>
    <name type="common">Spreading-leaved earth moss</name>
    <name type="synonym">Physcomitrella patens</name>
    <dbReference type="NCBI Taxonomy" id="3218"/>
    <lineage>
        <taxon>Eukaryota</taxon>
        <taxon>Viridiplantae</taxon>
        <taxon>Streptophyta</taxon>
        <taxon>Embryophyta</taxon>
        <taxon>Bryophyta</taxon>
        <taxon>Bryophytina</taxon>
        <taxon>Bryopsida</taxon>
        <taxon>Funariidae</taxon>
        <taxon>Funariales</taxon>
        <taxon>Funariaceae</taxon>
        <taxon>Physcomitrium</taxon>
    </lineage>
</organism>
<dbReference type="PIRSF" id="PIRSF000303">
    <property type="entry name" value="Glutathion_perox"/>
    <property type="match status" value="1"/>
</dbReference>
<proteinExistence type="inferred from homology"/>
<dbReference type="GO" id="GO:0004601">
    <property type="term" value="F:peroxidase activity"/>
    <property type="evidence" value="ECO:0000318"/>
    <property type="project" value="GO_Central"/>
</dbReference>
<evidence type="ECO:0000256" key="2">
    <source>
        <dbReference type="ARBA" id="ARBA00022559"/>
    </source>
</evidence>
<dbReference type="FunFam" id="3.40.30.10:FF:000025">
    <property type="entry name" value="Glutathione peroxidase"/>
    <property type="match status" value="1"/>
</dbReference>
<sequence>MLNTRQAMTDEGEVIAEGKAKAPLEPPIYDFVVKDLSGEDFQLSVYKGKVLLIVNVASLCGLTTQHYTELTELHTKYREKGLEILAFPCNQFGRLEQGDNEQIKEFVTTKFQAEFPVFDKVHVNGPQELPLFKYLKSQKGCGVLGDSIKWNFTKFLVDKSGNVFQRYAPTIPPSKIENDIQSCL</sequence>
<accession>A0A2K1KJL9</accession>
<dbReference type="Gramene" id="Pp3c5_13660V3.1">
    <property type="protein sequence ID" value="PAC:32954587.CDS.1"/>
    <property type="gene ID" value="Pp3c5_13660"/>
</dbReference>
<dbReference type="InterPro" id="IPR029760">
    <property type="entry name" value="GPX_CS"/>
</dbReference>
<keyword evidence="2 5" id="KW-0575">Peroxidase</keyword>
<reference evidence="6 8" key="1">
    <citation type="journal article" date="2008" name="Science">
        <title>The Physcomitrella genome reveals evolutionary insights into the conquest of land by plants.</title>
        <authorList>
            <person name="Rensing S."/>
            <person name="Lang D."/>
            <person name="Zimmer A."/>
            <person name="Terry A."/>
            <person name="Salamov A."/>
            <person name="Shapiro H."/>
            <person name="Nishiyama T."/>
            <person name="Perroud P.-F."/>
            <person name="Lindquist E."/>
            <person name="Kamisugi Y."/>
            <person name="Tanahashi T."/>
            <person name="Sakakibara K."/>
            <person name="Fujita T."/>
            <person name="Oishi K."/>
            <person name="Shin-I T."/>
            <person name="Kuroki Y."/>
            <person name="Toyoda A."/>
            <person name="Suzuki Y."/>
            <person name="Hashimoto A."/>
            <person name="Yamaguchi K."/>
            <person name="Sugano A."/>
            <person name="Kohara Y."/>
            <person name="Fujiyama A."/>
            <person name="Anterola A."/>
            <person name="Aoki S."/>
            <person name="Ashton N."/>
            <person name="Barbazuk W.B."/>
            <person name="Barker E."/>
            <person name="Bennetzen J."/>
            <person name="Bezanilla M."/>
            <person name="Blankenship R."/>
            <person name="Cho S.H."/>
            <person name="Dutcher S."/>
            <person name="Estelle M."/>
            <person name="Fawcett J.A."/>
            <person name="Gundlach H."/>
            <person name="Hanada K."/>
            <person name="Heyl A."/>
            <person name="Hicks K.A."/>
            <person name="Hugh J."/>
            <person name="Lohr M."/>
            <person name="Mayer K."/>
            <person name="Melkozernov A."/>
            <person name="Murata T."/>
            <person name="Nelson D."/>
            <person name="Pils B."/>
            <person name="Prigge M."/>
            <person name="Reiss B."/>
            <person name="Renner T."/>
            <person name="Rombauts S."/>
            <person name="Rushton P."/>
            <person name="Sanderfoot A."/>
            <person name="Schween G."/>
            <person name="Shiu S.-H."/>
            <person name="Stueber K."/>
            <person name="Theodoulou F.L."/>
            <person name="Tu H."/>
            <person name="Van de Peer Y."/>
            <person name="Verrier P.J."/>
            <person name="Waters E."/>
            <person name="Wood A."/>
            <person name="Yang L."/>
            <person name="Cove D."/>
            <person name="Cuming A."/>
            <person name="Hasebe M."/>
            <person name="Lucas S."/>
            <person name="Mishler D.B."/>
            <person name="Reski R."/>
            <person name="Grigoriev I."/>
            <person name="Quatrano R.S."/>
            <person name="Boore J.L."/>
        </authorList>
    </citation>
    <scope>NUCLEOTIDE SEQUENCE [LARGE SCALE GENOMIC DNA]</scope>
    <source>
        <strain evidence="7 8">cv. Gransden 2004</strain>
    </source>
</reference>
<dbReference type="GO" id="GO:0006979">
    <property type="term" value="P:response to oxidative stress"/>
    <property type="evidence" value="ECO:0007669"/>
    <property type="project" value="InterPro"/>
</dbReference>
<protein>
    <recommendedName>
        <fullName evidence="5">Glutathione peroxidase</fullName>
    </recommendedName>
</protein>
<dbReference type="OrthoDB" id="446890at2759"/>
<dbReference type="EMBL" id="ABEU02000005">
    <property type="protein sequence ID" value="PNR53953.1"/>
    <property type="molecule type" value="Genomic_DNA"/>
</dbReference>
<dbReference type="CDD" id="cd00340">
    <property type="entry name" value="GSH_Peroxidase"/>
    <property type="match status" value="1"/>
</dbReference>
<reference evidence="6 8" key="2">
    <citation type="journal article" date="2018" name="Plant J.">
        <title>The Physcomitrella patens chromosome-scale assembly reveals moss genome structure and evolution.</title>
        <authorList>
            <person name="Lang D."/>
            <person name="Ullrich K.K."/>
            <person name="Murat F."/>
            <person name="Fuchs J."/>
            <person name="Jenkins J."/>
            <person name="Haas F.B."/>
            <person name="Piednoel M."/>
            <person name="Gundlach H."/>
            <person name="Van Bel M."/>
            <person name="Meyberg R."/>
            <person name="Vives C."/>
            <person name="Morata J."/>
            <person name="Symeonidi A."/>
            <person name="Hiss M."/>
            <person name="Muchero W."/>
            <person name="Kamisugi Y."/>
            <person name="Saleh O."/>
            <person name="Blanc G."/>
            <person name="Decker E.L."/>
            <person name="van Gessel N."/>
            <person name="Grimwood J."/>
            <person name="Hayes R.D."/>
            <person name="Graham S.W."/>
            <person name="Gunter L.E."/>
            <person name="McDaniel S.F."/>
            <person name="Hoernstein S.N.W."/>
            <person name="Larsson A."/>
            <person name="Li F.W."/>
            <person name="Perroud P.F."/>
            <person name="Phillips J."/>
            <person name="Ranjan P."/>
            <person name="Rokshar D.S."/>
            <person name="Rothfels C.J."/>
            <person name="Schneider L."/>
            <person name="Shu S."/>
            <person name="Stevenson D.W."/>
            <person name="Thummler F."/>
            <person name="Tillich M."/>
            <person name="Villarreal Aguilar J.C."/>
            <person name="Widiez T."/>
            <person name="Wong G.K."/>
            <person name="Wymore A."/>
            <person name="Zhang Y."/>
            <person name="Zimmer A.D."/>
            <person name="Quatrano R.S."/>
            <person name="Mayer K.F.X."/>
            <person name="Goodstein D."/>
            <person name="Casacuberta J.M."/>
            <person name="Vandepoele K."/>
            <person name="Reski R."/>
            <person name="Cuming A.C."/>
            <person name="Tuskan G.A."/>
            <person name="Maumus F."/>
            <person name="Salse J."/>
            <person name="Schmutz J."/>
            <person name="Rensing S.A."/>
        </authorList>
    </citation>
    <scope>NUCLEOTIDE SEQUENCE [LARGE SCALE GENOMIC DNA]</scope>
    <source>
        <strain evidence="7 8">cv. Gransden 2004</strain>
    </source>
</reference>
<dbReference type="PROSITE" id="PS51355">
    <property type="entry name" value="GLUTATHIONE_PEROXID_3"/>
    <property type="match status" value="1"/>
</dbReference>
<keyword evidence="8" id="KW-1185">Reference proteome</keyword>
<dbReference type="Gene3D" id="3.40.30.10">
    <property type="entry name" value="Glutaredoxin"/>
    <property type="match status" value="1"/>
</dbReference>
<dbReference type="InterPro" id="IPR029759">
    <property type="entry name" value="GPX_AS"/>
</dbReference>
<evidence type="ECO:0000313" key="8">
    <source>
        <dbReference type="Proteomes" id="UP000006727"/>
    </source>
</evidence>
<dbReference type="Proteomes" id="UP000006727">
    <property type="component" value="Chromosome 5"/>
</dbReference>
<evidence type="ECO:0000313" key="7">
    <source>
        <dbReference type="EnsemblPlants" id="PAC:32954587.CDS.1"/>
    </source>
</evidence>
<dbReference type="EnsemblPlants" id="Pp3c5_13660V3.1">
    <property type="protein sequence ID" value="PAC:32954587.CDS.1"/>
    <property type="gene ID" value="Pp3c5_13660"/>
</dbReference>
<dbReference type="PRINTS" id="PR01011">
    <property type="entry name" value="GLUTPROXDASE"/>
</dbReference>
<dbReference type="PANTHER" id="PTHR11592">
    <property type="entry name" value="GLUTATHIONE PEROXIDASE"/>
    <property type="match status" value="1"/>
</dbReference>
<evidence type="ECO:0000256" key="5">
    <source>
        <dbReference type="RuleBase" id="RU000499"/>
    </source>
</evidence>
<name>A0A2K1KJL9_PHYPA</name>
<dbReference type="PaxDb" id="3218-PP1S297_8V6.1"/>
<feature type="active site" evidence="4">
    <location>
        <position position="60"/>
    </location>
</feature>
<dbReference type="PROSITE" id="PS00460">
    <property type="entry name" value="GLUTATHIONE_PEROXID_1"/>
    <property type="match status" value="1"/>
</dbReference>
<dbReference type="PANTHER" id="PTHR11592:SF78">
    <property type="entry name" value="GLUTATHIONE PEROXIDASE"/>
    <property type="match status" value="1"/>
</dbReference>
<dbReference type="Pfam" id="PF00255">
    <property type="entry name" value="GSHPx"/>
    <property type="match status" value="1"/>
</dbReference>
<evidence type="ECO:0000256" key="3">
    <source>
        <dbReference type="ARBA" id="ARBA00023002"/>
    </source>
</evidence>
<dbReference type="InterPro" id="IPR036249">
    <property type="entry name" value="Thioredoxin-like_sf"/>
</dbReference>
<reference evidence="7" key="3">
    <citation type="submission" date="2020-12" db="UniProtKB">
        <authorList>
            <consortium name="EnsemblPlants"/>
        </authorList>
    </citation>
    <scope>IDENTIFICATION</scope>
</reference>
<dbReference type="OMA" id="CKVEILY"/>
<dbReference type="PROSITE" id="PS00763">
    <property type="entry name" value="GLUTATHIONE_PEROXID_2"/>
    <property type="match status" value="1"/>
</dbReference>
<evidence type="ECO:0000256" key="4">
    <source>
        <dbReference type="PIRSR" id="PIRSR000303-1"/>
    </source>
</evidence>
<comment type="similarity">
    <text evidence="1 5">Belongs to the glutathione peroxidase family.</text>
</comment>